<name>A0AAV2M3W2_KNICA</name>
<feature type="region of interest" description="Disordered" evidence="1">
    <location>
        <begin position="123"/>
        <end position="174"/>
    </location>
</feature>
<dbReference type="EMBL" id="OZ035828">
    <property type="protein sequence ID" value="CAL1608038.1"/>
    <property type="molecule type" value="Genomic_DNA"/>
</dbReference>
<gene>
    <name evidence="2" type="ORF">KC01_LOCUS35029</name>
</gene>
<proteinExistence type="predicted"/>
<feature type="compositionally biased region" description="Polar residues" evidence="1">
    <location>
        <begin position="123"/>
        <end position="135"/>
    </location>
</feature>
<evidence type="ECO:0000313" key="2">
    <source>
        <dbReference type="EMBL" id="CAL1608038.1"/>
    </source>
</evidence>
<accession>A0AAV2M3W2</accession>
<dbReference type="Proteomes" id="UP001497482">
    <property type="component" value="Chromosome 6"/>
</dbReference>
<reference evidence="2 3" key="1">
    <citation type="submission" date="2024-04" db="EMBL/GenBank/DDBJ databases">
        <authorList>
            <person name="Waldvogel A.-M."/>
            <person name="Schoenle A."/>
        </authorList>
    </citation>
    <scope>NUCLEOTIDE SEQUENCE [LARGE SCALE GENOMIC DNA]</scope>
</reference>
<evidence type="ECO:0000313" key="3">
    <source>
        <dbReference type="Proteomes" id="UP001497482"/>
    </source>
</evidence>
<evidence type="ECO:0000256" key="1">
    <source>
        <dbReference type="SAM" id="MobiDB-lite"/>
    </source>
</evidence>
<feature type="compositionally biased region" description="Basic and acidic residues" evidence="1">
    <location>
        <begin position="136"/>
        <end position="149"/>
    </location>
</feature>
<protein>
    <submittedName>
        <fullName evidence="2">Uncharacterized protein</fullName>
    </submittedName>
</protein>
<keyword evidence="3" id="KW-1185">Reference proteome</keyword>
<organism evidence="2 3">
    <name type="scientific">Knipowitschia caucasica</name>
    <name type="common">Caucasian dwarf goby</name>
    <name type="synonym">Pomatoschistus caucasicus</name>
    <dbReference type="NCBI Taxonomy" id="637954"/>
    <lineage>
        <taxon>Eukaryota</taxon>
        <taxon>Metazoa</taxon>
        <taxon>Chordata</taxon>
        <taxon>Craniata</taxon>
        <taxon>Vertebrata</taxon>
        <taxon>Euteleostomi</taxon>
        <taxon>Actinopterygii</taxon>
        <taxon>Neopterygii</taxon>
        <taxon>Teleostei</taxon>
        <taxon>Neoteleostei</taxon>
        <taxon>Acanthomorphata</taxon>
        <taxon>Gobiaria</taxon>
        <taxon>Gobiiformes</taxon>
        <taxon>Gobioidei</taxon>
        <taxon>Gobiidae</taxon>
        <taxon>Gobiinae</taxon>
        <taxon>Knipowitschia</taxon>
    </lineage>
</organism>
<dbReference type="AlphaFoldDB" id="A0AAV2M3W2"/>
<sequence length="174" mass="18579">MCRPCQPCPSLPLPLAYFPCSHITPGCSAGSLSPRCYKIVDPRRPVPGARARCSAHAASLSLRCRSGAEKTRLFADTGMNLSPRSRRKGPVSGGPRVAYFLTATVRTEDTEVSVVLISLSLPETSSETVPLSQPQEDGRSVGGHEEGRGNGEYTQNDPASCFAPGRRCVEDTSD</sequence>